<dbReference type="RefSeq" id="WP_010755237.1">
    <property type="nucleotide sequence ID" value="NZ_ASWD01000002.1"/>
</dbReference>
<dbReference type="InterPro" id="IPR013131">
    <property type="entry name" value="Mannitol_DH_N"/>
</dbReference>
<keyword evidence="7" id="KW-1185">Reference proteome</keyword>
<name>R2TBD2_9ENTE</name>
<dbReference type="SUPFAM" id="SSF51735">
    <property type="entry name" value="NAD(P)-binding Rossmann-fold domains"/>
    <property type="match status" value="1"/>
</dbReference>
<organism evidence="6 7">
    <name type="scientific">Enterococcus pallens ATCC BAA-351</name>
    <dbReference type="NCBI Taxonomy" id="1158607"/>
    <lineage>
        <taxon>Bacteria</taxon>
        <taxon>Bacillati</taxon>
        <taxon>Bacillota</taxon>
        <taxon>Bacilli</taxon>
        <taxon>Lactobacillales</taxon>
        <taxon>Enterococcaceae</taxon>
        <taxon>Enterococcus</taxon>
    </lineage>
</organism>
<dbReference type="Pfam" id="PF01232">
    <property type="entry name" value="Mannitol_dh"/>
    <property type="match status" value="1"/>
</dbReference>
<dbReference type="AlphaFoldDB" id="R2TBD2"/>
<dbReference type="PANTHER" id="PTHR30524:SF0">
    <property type="entry name" value="ALTRONATE OXIDOREDUCTASE-RELATED"/>
    <property type="match status" value="1"/>
</dbReference>
<dbReference type="OrthoDB" id="271711at2"/>
<dbReference type="PANTHER" id="PTHR30524">
    <property type="entry name" value="MANNITOL-1-PHOSPHATE 5-DEHYDROGENASE"/>
    <property type="match status" value="1"/>
</dbReference>
<comment type="caution">
    <text evidence="6">The sequence shown here is derived from an EMBL/GenBank/DDBJ whole genome shotgun (WGS) entry which is preliminary data.</text>
</comment>
<keyword evidence="1" id="KW-0560">Oxidoreductase</keyword>
<feature type="domain" description="Mannitol dehydrogenase N-terminal" evidence="4">
    <location>
        <begin position="3"/>
        <end position="152"/>
    </location>
</feature>
<comment type="catalytic activity">
    <reaction evidence="3">
        <text>D-mannitol 1-phosphate + NAD(+) = beta-D-fructose 6-phosphate + NADH + H(+)</text>
        <dbReference type="Rhea" id="RHEA:19661"/>
        <dbReference type="ChEBI" id="CHEBI:15378"/>
        <dbReference type="ChEBI" id="CHEBI:57540"/>
        <dbReference type="ChEBI" id="CHEBI:57634"/>
        <dbReference type="ChEBI" id="CHEBI:57945"/>
        <dbReference type="ChEBI" id="CHEBI:61381"/>
        <dbReference type="EC" id="1.1.1.17"/>
    </reaction>
</comment>
<dbReference type="InterPro" id="IPR013118">
    <property type="entry name" value="Mannitol_DH_C"/>
</dbReference>
<dbReference type="InterPro" id="IPR013328">
    <property type="entry name" value="6PGD_dom2"/>
</dbReference>
<dbReference type="EMBL" id="AJAQ01000001">
    <property type="protein sequence ID" value="EOH97504.1"/>
    <property type="molecule type" value="Genomic_DNA"/>
</dbReference>
<dbReference type="eggNOG" id="COG0246">
    <property type="taxonomic scope" value="Bacteria"/>
</dbReference>
<dbReference type="SUPFAM" id="SSF48179">
    <property type="entry name" value="6-phosphogluconate dehydrogenase C-terminal domain-like"/>
    <property type="match status" value="1"/>
</dbReference>
<dbReference type="Gene3D" id="1.10.1040.10">
    <property type="entry name" value="N-(1-d-carboxylethyl)-l-norvaline Dehydrogenase, domain 2"/>
    <property type="match status" value="1"/>
</dbReference>
<dbReference type="GO" id="GO:0008926">
    <property type="term" value="F:mannitol-1-phosphate 5-dehydrogenase activity"/>
    <property type="evidence" value="ECO:0007669"/>
    <property type="project" value="UniProtKB-EC"/>
</dbReference>
<sequence length="375" mass="42274">MKRALIIGAGNIGRGVVGYLLKEAGYQLSFYDLNTEALETMQQNGGYSVFVADGETSERHEINTFEIIPPDRLTEALIDHEFVFCCVYEGAFQSIANHLAEALRQKMKLMNIMLCVNSLGAPQKFRAFVEDALDEDKKIDFQKTVGINQVMVLSAGLPLSEAQLEKYPYAVMITANPHLEIDGLSFKGEQPQIPQVAFVSNAEGRIYRKVYVGNMRHVMAGFIGDAQHMTFVCEAQQDSKIRSYLIGAFEEAHEAISAKYTFDPVEDQEWVAYMQEKLTQNVKDPIQRVTANPAVKLGAEERFIGPAKLCLAYNILPFYITLGVAYGLRYLQKEDQRTVDQLLIEVCGLDPQQDFILYQLIKKHYQGIEGEEDEI</sequence>
<accession>R2TBD2</accession>
<evidence type="ECO:0000259" key="5">
    <source>
        <dbReference type="Pfam" id="PF08125"/>
    </source>
</evidence>
<gene>
    <name evidence="6" type="ORF">UAU_00172</name>
</gene>
<evidence type="ECO:0000313" key="7">
    <source>
        <dbReference type="Proteomes" id="UP000013782"/>
    </source>
</evidence>
<dbReference type="GO" id="GO:0005829">
    <property type="term" value="C:cytosol"/>
    <property type="evidence" value="ECO:0007669"/>
    <property type="project" value="TreeGrafter"/>
</dbReference>
<keyword evidence="2" id="KW-0520">NAD</keyword>
<evidence type="ECO:0000256" key="3">
    <source>
        <dbReference type="ARBA" id="ARBA00048615"/>
    </source>
</evidence>
<dbReference type="InterPro" id="IPR036291">
    <property type="entry name" value="NAD(P)-bd_dom_sf"/>
</dbReference>
<dbReference type="Proteomes" id="UP000013782">
    <property type="component" value="Unassembled WGS sequence"/>
</dbReference>
<dbReference type="GO" id="GO:0019592">
    <property type="term" value="P:mannitol catabolic process"/>
    <property type="evidence" value="ECO:0007669"/>
    <property type="project" value="TreeGrafter"/>
</dbReference>
<dbReference type="Gene3D" id="3.40.50.720">
    <property type="entry name" value="NAD(P)-binding Rossmann-like Domain"/>
    <property type="match status" value="1"/>
</dbReference>
<dbReference type="Pfam" id="PF08125">
    <property type="entry name" value="Mannitol_dh_C"/>
    <property type="match status" value="1"/>
</dbReference>
<evidence type="ECO:0000259" key="4">
    <source>
        <dbReference type="Pfam" id="PF01232"/>
    </source>
</evidence>
<reference evidence="6 7" key="1">
    <citation type="submission" date="2013-02" db="EMBL/GenBank/DDBJ databases">
        <title>The Genome Sequence of Enterococcus pallens BAA-351.</title>
        <authorList>
            <consortium name="The Broad Institute Genome Sequencing Platform"/>
            <consortium name="The Broad Institute Genome Sequencing Center for Infectious Disease"/>
            <person name="Earl A.M."/>
            <person name="Gilmore M.S."/>
            <person name="Lebreton F."/>
            <person name="Walker B."/>
            <person name="Young S.K."/>
            <person name="Zeng Q."/>
            <person name="Gargeya S."/>
            <person name="Fitzgerald M."/>
            <person name="Haas B."/>
            <person name="Abouelleil A."/>
            <person name="Alvarado L."/>
            <person name="Arachchi H.M."/>
            <person name="Berlin A.M."/>
            <person name="Chapman S.B."/>
            <person name="Dewar J."/>
            <person name="Goldberg J."/>
            <person name="Griggs A."/>
            <person name="Gujja S."/>
            <person name="Hansen M."/>
            <person name="Howarth C."/>
            <person name="Imamovic A."/>
            <person name="Larimer J."/>
            <person name="McCowan C."/>
            <person name="Murphy C."/>
            <person name="Neiman D."/>
            <person name="Pearson M."/>
            <person name="Priest M."/>
            <person name="Roberts A."/>
            <person name="Saif S."/>
            <person name="Shea T."/>
            <person name="Sisk P."/>
            <person name="Sykes S."/>
            <person name="Wortman J."/>
            <person name="Nusbaum C."/>
            <person name="Birren B."/>
        </authorList>
    </citation>
    <scope>NUCLEOTIDE SEQUENCE [LARGE SCALE GENOMIC DNA]</scope>
    <source>
        <strain evidence="6 7">ATCC BAA-351</strain>
    </source>
</reference>
<dbReference type="PATRIC" id="fig|1158607.3.peg.172"/>
<dbReference type="HOGENOM" id="CLU_036089_2_1_9"/>
<evidence type="ECO:0008006" key="8">
    <source>
        <dbReference type="Google" id="ProtNLM"/>
    </source>
</evidence>
<evidence type="ECO:0000256" key="2">
    <source>
        <dbReference type="ARBA" id="ARBA00023027"/>
    </source>
</evidence>
<dbReference type="InterPro" id="IPR008927">
    <property type="entry name" value="6-PGluconate_DH-like_C_sf"/>
</dbReference>
<evidence type="ECO:0000256" key="1">
    <source>
        <dbReference type="ARBA" id="ARBA00023002"/>
    </source>
</evidence>
<evidence type="ECO:0000313" key="6">
    <source>
        <dbReference type="EMBL" id="EOH97504.1"/>
    </source>
</evidence>
<feature type="domain" description="Mannitol dehydrogenase C-terminal" evidence="5">
    <location>
        <begin position="207"/>
        <end position="338"/>
    </location>
</feature>
<protein>
    <recommendedName>
        <fullName evidence="8">Mannitol dehydrogenase</fullName>
    </recommendedName>
</protein>
<proteinExistence type="predicted"/>
<dbReference type="STRING" id="160454.RV10_GL002182"/>